<dbReference type="RefSeq" id="WP_143332472.1">
    <property type="nucleotide sequence ID" value="NZ_AP019697.1"/>
</dbReference>
<name>A0A8D4UU65_9FIRM</name>
<reference evidence="2" key="1">
    <citation type="submission" date="2019-05" db="EMBL/GenBank/DDBJ databases">
        <title>Complete genome sequencing of Dialister sp. strain 5BBH33.</title>
        <authorList>
            <person name="Sakamoto M."/>
            <person name="Murakami T."/>
            <person name="Mori H."/>
        </authorList>
    </citation>
    <scope>NUCLEOTIDE SEQUENCE [LARGE SCALE GENOMIC DNA]</scope>
    <source>
        <strain evidence="2">5BBH33</strain>
    </source>
</reference>
<dbReference type="EMBL" id="AP019697">
    <property type="protein sequence ID" value="BBK24961.1"/>
    <property type="molecule type" value="Genomic_DNA"/>
</dbReference>
<proteinExistence type="predicted"/>
<dbReference type="KEGG" id="dho:Dia5BBH33_08960"/>
<evidence type="ECO:0000313" key="1">
    <source>
        <dbReference type="EMBL" id="BBK24961.1"/>
    </source>
</evidence>
<dbReference type="Proteomes" id="UP000320585">
    <property type="component" value="Chromosome"/>
</dbReference>
<evidence type="ECO:0000313" key="2">
    <source>
        <dbReference type="Proteomes" id="UP000320585"/>
    </source>
</evidence>
<dbReference type="AlphaFoldDB" id="A0A8D4UU65"/>
<keyword evidence="2" id="KW-1185">Reference proteome</keyword>
<sequence length="138" mass="15863">MGIVEIEKRKVLLLKVRAMTGKEYYLVLLHTPKPGWMIRRDMKESMAEIWKDPDLLTPKRCNELEGGRFQVFQVPPYIRGEKKGKPKWEKLIFHKAFESLRDAIGYMEAEVGIHVLKIIESEPDVLGGADNKGTPDKA</sequence>
<protein>
    <submittedName>
        <fullName evidence="1">Uncharacterized protein</fullName>
    </submittedName>
</protein>
<accession>A0A8D4UU65</accession>
<gene>
    <name evidence="1" type="ORF">Dia5BBH33_08960</name>
</gene>
<organism evidence="1 2">
    <name type="scientific">Dialister hominis</name>
    <dbReference type="NCBI Taxonomy" id="2582419"/>
    <lineage>
        <taxon>Bacteria</taxon>
        <taxon>Bacillati</taxon>
        <taxon>Bacillota</taxon>
        <taxon>Negativicutes</taxon>
        <taxon>Veillonellales</taxon>
        <taxon>Veillonellaceae</taxon>
        <taxon>Dialister</taxon>
    </lineage>
</organism>
<dbReference type="GeneID" id="92716110"/>